<keyword evidence="1" id="KW-0689">Ribosomal protein</keyword>
<accession>A0A810Q2N8</accession>
<dbReference type="InterPro" id="IPR008991">
    <property type="entry name" value="Translation_prot_SH3-like_sf"/>
</dbReference>
<dbReference type="InterPro" id="IPR041985">
    <property type="entry name" value="Ribosomal_eL14_KOW"/>
</dbReference>
<geneLocation type="plasmid" evidence="3 4">
    <name>pMM35_01</name>
</geneLocation>
<evidence type="ECO:0000313" key="3">
    <source>
        <dbReference type="EMBL" id="BCK79731.1"/>
    </source>
</evidence>
<organism evidence="3 4">
    <name type="scientific">Vescimonas fastidiosa</name>
    <dbReference type="NCBI Taxonomy" id="2714353"/>
    <lineage>
        <taxon>Bacteria</taxon>
        <taxon>Bacillati</taxon>
        <taxon>Bacillota</taxon>
        <taxon>Clostridia</taxon>
        <taxon>Eubacteriales</taxon>
        <taxon>Oscillospiraceae</taxon>
        <taxon>Vescimonas</taxon>
    </lineage>
</organism>
<dbReference type="RefSeq" id="WP_212821488.1">
    <property type="nucleotide sequence ID" value="NZ_AP023416.1"/>
</dbReference>
<keyword evidence="2" id="KW-0687">Ribonucleoprotein</keyword>
<reference evidence="3" key="1">
    <citation type="submission" date="2020-09" db="EMBL/GenBank/DDBJ databases">
        <title>New species isolated from human feces.</title>
        <authorList>
            <person name="Kitahara M."/>
            <person name="Shigeno Y."/>
            <person name="Shime M."/>
            <person name="Matsumoto Y."/>
            <person name="Nakamura S."/>
            <person name="Motooka D."/>
            <person name="Fukuoka S."/>
            <person name="Nishikawa H."/>
            <person name="Benno Y."/>
        </authorList>
    </citation>
    <scope>NUCLEOTIDE SEQUENCE</scope>
    <source>
        <strain evidence="3">MM35</strain>
        <plasmid evidence="3">pMM35_01</plasmid>
    </source>
</reference>
<sequence>MDIVKSNIVKSTAGRDEGDLFFVLDTQEEFLLLADGKRRRVESPKRKKRKHVSFVGESHSVVAEKIRSSEKITNSELRKALAACTGSGNQDQEGL</sequence>
<dbReference type="AlphaFoldDB" id="A0A810Q2N8"/>
<dbReference type="SUPFAM" id="SSF50104">
    <property type="entry name" value="Translation proteins SH3-like domain"/>
    <property type="match status" value="1"/>
</dbReference>
<evidence type="ECO:0000256" key="1">
    <source>
        <dbReference type="ARBA" id="ARBA00022980"/>
    </source>
</evidence>
<protein>
    <recommendedName>
        <fullName evidence="5">RNA-binding protein</fullName>
    </recommendedName>
</protein>
<evidence type="ECO:0008006" key="5">
    <source>
        <dbReference type="Google" id="ProtNLM"/>
    </source>
</evidence>
<dbReference type="EMBL" id="AP023416">
    <property type="protein sequence ID" value="BCK79731.1"/>
    <property type="molecule type" value="Genomic_DNA"/>
</dbReference>
<dbReference type="KEGG" id="vfa:MM35RIKEN_19230"/>
<proteinExistence type="predicted"/>
<keyword evidence="3" id="KW-0614">Plasmid</keyword>
<gene>
    <name evidence="3" type="ORF">MM35RIKEN_19230</name>
</gene>
<dbReference type="CDD" id="cd06088">
    <property type="entry name" value="KOW_RPL14"/>
    <property type="match status" value="1"/>
</dbReference>
<keyword evidence="4" id="KW-1185">Reference proteome</keyword>
<dbReference type="Proteomes" id="UP000681343">
    <property type="component" value="Plasmid pMM35_01"/>
</dbReference>
<name>A0A810Q2N8_9FIRM</name>
<evidence type="ECO:0000256" key="2">
    <source>
        <dbReference type="ARBA" id="ARBA00023274"/>
    </source>
</evidence>
<dbReference type="GO" id="GO:0005840">
    <property type="term" value="C:ribosome"/>
    <property type="evidence" value="ECO:0007669"/>
    <property type="project" value="UniProtKB-KW"/>
</dbReference>
<dbReference type="GO" id="GO:1990904">
    <property type="term" value="C:ribonucleoprotein complex"/>
    <property type="evidence" value="ECO:0007669"/>
    <property type="project" value="UniProtKB-KW"/>
</dbReference>
<evidence type="ECO:0000313" key="4">
    <source>
        <dbReference type="Proteomes" id="UP000681343"/>
    </source>
</evidence>